<evidence type="ECO:0000313" key="7">
    <source>
        <dbReference type="EMBL" id="RST65216.1"/>
    </source>
</evidence>
<feature type="transmembrane region" description="Helical" evidence="6">
    <location>
        <begin position="275"/>
        <end position="296"/>
    </location>
</feature>
<feature type="transmembrane region" description="Helical" evidence="6">
    <location>
        <begin position="201"/>
        <end position="219"/>
    </location>
</feature>
<accession>A0A429XHN4</accession>
<feature type="transmembrane region" description="Helical" evidence="6">
    <location>
        <begin position="157"/>
        <end position="181"/>
    </location>
</feature>
<feature type="transmembrane region" description="Helical" evidence="6">
    <location>
        <begin position="308"/>
        <end position="334"/>
    </location>
</feature>
<keyword evidence="2" id="KW-0813">Transport</keyword>
<feature type="transmembrane region" description="Helical" evidence="6">
    <location>
        <begin position="122"/>
        <end position="145"/>
    </location>
</feature>
<keyword evidence="8" id="KW-1185">Reference proteome</keyword>
<dbReference type="GO" id="GO:0015293">
    <property type="term" value="F:symporter activity"/>
    <property type="evidence" value="ECO:0007669"/>
    <property type="project" value="InterPro"/>
</dbReference>
<evidence type="ECO:0000256" key="2">
    <source>
        <dbReference type="ARBA" id="ARBA00022448"/>
    </source>
</evidence>
<keyword evidence="5 6" id="KW-0472">Membrane</keyword>
<dbReference type="GO" id="GO:0016020">
    <property type="term" value="C:membrane"/>
    <property type="evidence" value="ECO:0007669"/>
    <property type="project" value="UniProtKB-SubCell"/>
</dbReference>
<dbReference type="OrthoDB" id="9768885at2"/>
<protein>
    <submittedName>
        <fullName evidence="7">Dicarboxylate/amino acid:cation symporter</fullName>
    </submittedName>
</protein>
<dbReference type="AlphaFoldDB" id="A0A429XHN4"/>
<feature type="transmembrane region" description="Helical" evidence="6">
    <location>
        <begin position="29"/>
        <end position="53"/>
    </location>
</feature>
<proteinExistence type="predicted"/>
<keyword evidence="3 6" id="KW-0812">Transmembrane</keyword>
<sequence length="387" mass="44013">MKKTSLILIILLISVLSVGQYIPLTIKSTLYAISLTIQELLIFFIPFIIVIFISRSIIFLKNQAIKLAIAFALLIYISNFIASFTSFNVSFYMLNNNLNLTNFNSNKELLIDNLNPLWKFNLFQILSNKIALLIGVISGILVPILKKNQANKIADYLFHYAMKSINLVFMPILPLFVLGFLIKLQNDKIFEFALVNHFHTLKIIFTISLIYIVLIYFIASNFKFNKTLKNIITMLPASFTAFISMSSTAALPYTIEGVNKNISKKSNIIISLIPPISNMHLLGDCFLIPSCIMLVLKLFNYQIPYTEFIYFLTYFVFMKFTVLTIPGGGIITILPLLASELNFNYEMLSIVMTLYLLLDPFLALLNVIGNGGFFIILSKIVNKYKNN</sequence>
<dbReference type="Gene3D" id="1.10.3860.10">
    <property type="entry name" value="Sodium:dicarboxylate symporter"/>
    <property type="match status" value="1"/>
</dbReference>
<reference evidence="8" key="1">
    <citation type="submission" date="2018-11" db="EMBL/GenBank/DDBJ databases">
        <title>Phylogenetic, genomic, and biogeographic characterization of a novel and ubiquitous marine invertebrate-associated Rickettsiales parasite, Candidatus Marinoinvertebrata rohwerii, gen. nov., sp. nov.</title>
        <authorList>
            <person name="Klinges J.G."/>
            <person name="Rosales S.M."/>
            <person name="Mcminds R."/>
            <person name="Shaver E.C."/>
            <person name="Shantz A."/>
            <person name="Peters E.C."/>
            <person name="Burkepile D.E."/>
            <person name="Silliman B.R."/>
            <person name="Vega Thurber R.L."/>
        </authorList>
    </citation>
    <scope>NUCLEOTIDE SEQUENCE [LARGE SCALE GENOMIC DNA]</scope>
    <source>
        <strain evidence="8">a_cerv_44</strain>
    </source>
</reference>
<feature type="transmembrane region" description="Helical" evidence="6">
    <location>
        <begin position="65"/>
        <end position="94"/>
    </location>
</feature>
<evidence type="ECO:0000256" key="4">
    <source>
        <dbReference type="ARBA" id="ARBA00022989"/>
    </source>
</evidence>
<dbReference type="EMBL" id="RXFM01000055">
    <property type="protein sequence ID" value="RST65216.1"/>
    <property type="molecule type" value="Genomic_DNA"/>
</dbReference>
<comment type="subcellular location">
    <subcellularLocation>
        <location evidence="1">Membrane</location>
        <topology evidence="1">Multi-pass membrane protein</topology>
    </subcellularLocation>
</comment>
<dbReference type="Pfam" id="PF00375">
    <property type="entry name" value="SDF"/>
    <property type="match status" value="1"/>
</dbReference>
<feature type="transmembrane region" description="Helical" evidence="6">
    <location>
        <begin position="231"/>
        <end position="255"/>
    </location>
</feature>
<dbReference type="InterPro" id="IPR036458">
    <property type="entry name" value="Na:dicarbo_symporter_sf"/>
</dbReference>
<comment type="caution">
    <text evidence="7">The sequence shown here is derived from an EMBL/GenBank/DDBJ whole genome shotgun (WGS) entry which is preliminary data.</text>
</comment>
<dbReference type="SUPFAM" id="SSF118215">
    <property type="entry name" value="Proton glutamate symport protein"/>
    <property type="match status" value="1"/>
</dbReference>
<keyword evidence="4 6" id="KW-1133">Transmembrane helix</keyword>
<dbReference type="RefSeq" id="WP_126044904.1">
    <property type="nucleotide sequence ID" value="NZ_RXFM01000055.1"/>
</dbReference>
<feature type="transmembrane region" description="Helical" evidence="6">
    <location>
        <begin position="354"/>
        <end position="377"/>
    </location>
</feature>
<name>A0A429XHN4_9RICK</name>
<evidence type="ECO:0000256" key="1">
    <source>
        <dbReference type="ARBA" id="ARBA00004141"/>
    </source>
</evidence>
<evidence type="ECO:0000256" key="3">
    <source>
        <dbReference type="ARBA" id="ARBA00022692"/>
    </source>
</evidence>
<evidence type="ECO:0000256" key="6">
    <source>
        <dbReference type="SAM" id="Phobius"/>
    </source>
</evidence>
<dbReference type="InterPro" id="IPR001991">
    <property type="entry name" value="Na-dicarboxylate_symporter"/>
</dbReference>
<dbReference type="Proteomes" id="UP000279470">
    <property type="component" value="Unassembled WGS sequence"/>
</dbReference>
<gene>
    <name evidence="7" type="ORF">EIC27_04345</name>
</gene>
<evidence type="ECO:0000256" key="5">
    <source>
        <dbReference type="ARBA" id="ARBA00023136"/>
    </source>
</evidence>
<evidence type="ECO:0000313" key="8">
    <source>
        <dbReference type="Proteomes" id="UP000279470"/>
    </source>
</evidence>
<organism evidence="7 8">
    <name type="scientific">Candidatus Aquarickettsia rohweri</name>
    <dbReference type="NCBI Taxonomy" id="2602574"/>
    <lineage>
        <taxon>Bacteria</taxon>
        <taxon>Pseudomonadati</taxon>
        <taxon>Pseudomonadota</taxon>
        <taxon>Alphaproteobacteria</taxon>
        <taxon>Rickettsiales</taxon>
        <taxon>Candidatus Midichloriaceae</taxon>
        <taxon>Candidatus Aquarickettsia</taxon>
    </lineage>
</organism>